<protein>
    <submittedName>
        <fullName evidence="3">DUF6350 family protein</fullName>
    </submittedName>
</protein>
<dbReference type="InterPro" id="IPR045931">
    <property type="entry name" value="DUF6350"/>
</dbReference>
<keyword evidence="4" id="KW-1185">Reference proteome</keyword>
<dbReference type="RefSeq" id="WP_381263551.1">
    <property type="nucleotide sequence ID" value="NZ_JBHTBI010000079.1"/>
</dbReference>
<comment type="caution">
    <text evidence="3">The sequence shown here is derived from an EMBL/GenBank/DDBJ whole genome shotgun (WGS) entry which is preliminary data.</text>
</comment>
<dbReference type="Proteomes" id="UP001596957">
    <property type="component" value="Unassembled WGS sequence"/>
</dbReference>
<feature type="transmembrane region" description="Helical" evidence="2">
    <location>
        <begin position="225"/>
        <end position="247"/>
    </location>
</feature>
<feature type="transmembrane region" description="Helical" evidence="2">
    <location>
        <begin position="412"/>
        <end position="435"/>
    </location>
</feature>
<feature type="region of interest" description="Disordered" evidence="1">
    <location>
        <begin position="482"/>
        <end position="555"/>
    </location>
</feature>
<dbReference type="Pfam" id="PF19877">
    <property type="entry name" value="DUF6350"/>
    <property type="match status" value="1"/>
</dbReference>
<name>A0ABW2VDW8_9ACTN</name>
<evidence type="ECO:0000256" key="1">
    <source>
        <dbReference type="SAM" id="MobiDB-lite"/>
    </source>
</evidence>
<keyword evidence="2" id="KW-0472">Membrane</keyword>
<evidence type="ECO:0000313" key="3">
    <source>
        <dbReference type="EMBL" id="MFD0281855.1"/>
    </source>
</evidence>
<proteinExistence type="predicted"/>
<sequence>MTVVTQMTDRRLSLSPLLTRMRDRSPGLAASFLGGALAAGLGLGSFAVLVMVLWISSPYPDSGPGGALHIAAALWLLAHGVELIRTDTLSGLPMPVGVTPLLLLVLPVWLLHRAARDAADAESEASPRTAWAGVAAGYLSVGAAAALYASGGGLRPSWAWTVVCLPLLAAGAAGAGVWTAYGHPRGPMPAWGRRFAEAPLLRLLSGVRRVVAGGDARFLGGAVRAAGAGAAALVGGGALLVAVSLVWHGGTARDSFLQLTDVWSGRFAVLMLCLALVPNAAVWGAAYGLGPGVVLGAGHVAGPLSASAPGPLLPAFPLLAAVPGAGVPGAGVPLSWASGVVPVAAAVTVAWFAVAAAVPRGGAAGRDAAWSRRRTVAAVALAAGLCGVALALLAALAGGPLGVAALAHFGPVWWQVGAAAVVWTGVVGIPVAVGVRGWRLRKAWGGGVRGPWLSRPSRPSRRSRRSRRSRLSWLSWLSRSRGARAGLPSTPPPVAAQPRPQPLAEVPDPLLDPFEPYEFLPADPTVSPWREDASREARWAALKEASTPPEPTDPT</sequence>
<keyword evidence="2" id="KW-1133">Transmembrane helix</keyword>
<accession>A0ABW2VDW8</accession>
<feature type="transmembrane region" description="Helical" evidence="2">
    <location>
        <begin position="379"/>
        <end position="406"/>
    </location>
</feature>
<gene>
    <name evidence="3" type="ORF">ACFQZP_09210</name>
</gene>
<feature type="transmembrane region" description="Helical" evidence="2">
    <location>
        <begin position="91"/>
        <end position="110"/>
    </location>
</feature>
<feature type="compositionally biased region" description="Basic and acidic residues" evidence="1">
    <location>
        <begin position="529"/>
        <end position="538"/>
    </location>
</feature>
<feature type="compositionally biased region" description="Pro residues" evidence="1">
    <location>
        <begin position="489"/>
        <end position="501"/>
    </location>
</feature>
<feature type="transmembrane region" description="Helical" evidence="2">
    <location>
        <begin position="28"/>
        <end position="55"/>
    </location>
</feature>
<dbReference type="EMBL" id="JBHTEC010000001">
    <property type="protein sequence ID" value="MFD0281855.1"/>
    <property type="molecule type" value="Genomic_DNA"/>
</dbReference>
<keyword evidence="2" id="KW-0812">Transmembrane</keyword>
<feature type="transmembrane region" description="Helical" evidence="2">
    <location>
        <begin position="336"/>
        <end position="358"/>
    </location>
</feature>
<evidence type="ECO:0000256" key="2">
    <source>
        <dbReference type="SAM" id="Phobius"/>
    </source>
</evidence>
<feature type="transmembrane region" description="Helical" evidence="2">
    <location>
        <begin position="130"/>
        <end position="151"/>
    </location>
</feature>
<feature type="transmembrane region" description="Helical" evidence="2">
    <location>
        <begin position="158"/>
        <end position="181"/>
    </location>
</feature>
<evidence type="ECO:0000313" key="4">
    <source>
        <dbReference type="Proteomes" id="UP001596957"/>
    </source>
</evidence>
<feature type="transmembrane region" description="Helical" evidence="2">
    <location>
        <begin position="67"/>
        <end position="84"/>
    </location>
</feature>
<feature type="transmembrane region" description="Helical" evidence="2">
    <location>
        <begin position="267"/>
        <end position="286"/>
    </location>
</feature>
<reference evidence="4" key="1">
    <citation type="journal article" date="2019" name="Int. J. Syst. Evol. Microbiol.">
        <title>The Global Catalogue of Microorganisms (GCM) 10K type strain sequencing project: providing services to taxonomists for standard genome sequencing and annotation.</title>
        <authorList>
            <consortium name="The Broad Institute Genomics Platform"/>
            <consortium name="The Broad Institute Genome Sequencing Center for Infectious Disease"/>
            <person name="Wu L."/>
            <person name="Ma J."/>
        </authorList>
    </citation>
    <scope>NUCLEOTIDE SEQUENCE [LARGE SCALE GENOMIC DNA]</scope>
    <source>
        <strain evidence="4">CGMCC 4.7198</strain>
    </source>
</reference>
<organism evidence="3 4">
    <name type="scientific">Streptomyces lutosisoli</name>
    <dbReference type="NCBI Taxonomy" id="2665721"/>
    <lineage>
        <taxon>Bacteria</taxon>
        <taxon>Bacillati</taxon>
        <taxon>Actinomycetota</taxon>
        <taxon>Actinomycetes</taxon>
        <taxon>Kitasatosporales</taxon>
        <taxon>Streptomycetaceae</taxon>
        <taxon>Streptomyces</taxon>
    </lineage>
</organism>